<dbReference type="PRINTS" id="PR01374">
    <property type="entry name" value="TONBPROTEIN"/>
</dbReference>
<evidence type="ECO:0000313" key="12">
    <source>
        <dbReference type="EMBL" id="CUS44587.1"/>
    </source>
</evidence>
<dbReference type="PROSITE" id="PS52015">
    <property type="entry name" value="TONB_CTD"/>
    <property type="match status" value="1"/>
</dbReference>
<evidence type="ECO:0000256" key="10">
    <source>
        <dbReference type="SAM" id="Phobius"/>
    </source>
</evidence>
<keyword evidence="9 10" id="KW-0472">Membrane</keyword>
<dbReference type="InterPro" id="IPR003538">
    <property type="entry name" value="TonB"/>
</dbReference>
<evidence type="ECO:0000256" key="7">
    <source>
        <dbReference type="ARBA" id="ARBA00022927"/>
    </source>
</evidence>
<protein>
    <submittedName>
        <fullName evidence="12">Ferric siderophore transport system, periplasmic binding protein TonB</fullName>
    </submittedName>
</protein>
<gene>
    <name evidence="12" type="ORF">MGWOODY_Smn2314</name>
</gene>
<evidence type="ECO:0000256" key="8">
    <source>
        <dbReference type="ARBA" id="ARBA00022989"/>
    </source>
</evidence>
<dbReference type="AlphaFoldDB" id="A0A160TKT2"/>
<evidence type="ECO:0000256" key="3">
    <source>
        <dbReference type="ARBA" id="ARBA00022448"/>
    </source>
</evidence>
<dbReference type="GO" id="GO:0015891">
    <property type="term" value="P:siderophore transport"/>
    <property type="evidence" value="ECO:0007669"/>
    <property type="project" value="InterPro"/>
</dbReference>
<dbReference type="SUPFAM" id="SSF74653">
    <property type="entry name" value="TolA/TonB C-terminal domain"/>
    <property type="match status" value="1"/>
</dbReference>
<dbReference type="InterPro" id="IPR006260">
    <property type="entry name" value="TonB/TolA_C"/>
</dbReference>
<evidence type="ECO:0000256" key="1">
    <source>
        <dbReference type="ARBA" id="ARBA00004383"/>
    </source>
</evidence>
<keyword evidence="6 10" id="KW-0812">Transmembrane</keyword>
<keyword evidence="8 10" id="KW-1133">Transmembrane helix</keyword>
<dbReference type="InterPro" id="IPR051045">
    <property type="entry name" value="TonB-dependent_transducer"/>
</dbReference>
<keyword evidence="3" id="KW-0813">Transport</keyword>
<reference evidence="12" key="1">
    <citation type="submission" date="2015-10" db="EMBL/GenBank/DDBJ databases">
        <authorList>
            <person name="Gilbert D.G."/>
        </authorList>
    </citation>
    <scope>NUCLEOTIDE SEQUENCE</scope>
</reference>
<sequence length="223" mass="24294">MYADRYAKQKKLDPGSLGLSALLVGGIMTGMIFSAPNIGTVLKDPGLIIRNIELTPPPPPNPEPLPQKPEVKQLDTQTHIIPPIQHVTIDKQEVFVVNPGPKAVEITEGTGTGIGGGGGEILTKPAPVVVDAVVDPRYAANYQPEYPSSERRLGNEGRVVVKVLIGTDGRVKQVEMVSSPSSSFFEATRRRALEKWRFKPGTRDGVPMETWKTMAVRFVMTEE</sequence>
<evidence type="ECO:0000256" key="6">
    <source>
        <dbReference type="ARBA" id="ARBA00022692"/>
    </source>
</evidence>
<dbReference type="InterPro" id="IPR037682">
    <property type="entry name" value="TonB_C"/>
</dbReference>
<evidence type="ECO:0000256" key="2">
    <source>
        <dbReference type="ARBA" id="ARBA00006555"/>
    </source>
</evidence>
<dbReference type="GO" id="GO:0031992">
    <property type="term" value="F:energy transducer activity"/>
    <property type="evidence" value="ECO:0007669"/>
    <property type="project" value="InterPro"/>
</dbReference>
<organism evidence="12">
    <name type="scientific">hydrothermal vent metagenome</name>
    <dbReference type="NCBI Taxonomy" id="652676"/>
    <lineage>
        <taxon>unclassified sequences</taxon>
        <taxon>metagenomes</taxon>
        <taxon>ecological metagenomes</taxon>
    </lineage>
</organism>
<keyword evidence="5" id="KW-0997">Cell inner membrane</keyword>
<accession>A0A160TKT2</accession>
<evidence type="ECO:0000256" key="5">
    <source>
        <dbReference type="ARBA" id="ARBA00022519"/>
    </source>
</evidence>
<dbReference type="PANTHER" id="PTHR33446">
    <property type="entry name" value="PROTEIN TONB-RELATED"/>
    <property type="match status" value="1"/>
</dbReference>
<dbReference type="NCBIfam" id="TIGR01352">
    <property type="entry name" value="tonB_Cterm"/>
    <property type="match status" value="1"/>
</dbReference>
<dbReference type="GO" id="GO:0015031">
    <property type="term" value="P:protein transport"/>
    <property type="evidence" value="ECO:0007669"/>
    <property type="project" value="UniProtKB-KW"/>
</dbReference>
<dbReference type="Pfam" id="PF03544">
    <property type="entry name" value="TonB_C"/>
    <property type="match status" value="1"/>
</dbReference>
<evidence type="ECO:0000256" key="4">
    <source>
        <dbReference type="ARBA" id="ARBA00022475"/>
    </source>
</evidence>
<name>A0A160TKT2_9ZZZZ</name>
<dbReference type="GO" id="GO:0055085">
    <property type="term" value="P:transmembrane transport"/>
    <property type="evidence" value="ECO:0007669"/>
    <property type="project" value="InterPro"/>
</dbReference>
<proteinExistence type="inferred from homology"/>
<keyword evidence="7" id="KW-0653">Protein transport</keyword>
<dbReference type="EMBL" id="CZQE01000160">
    <property type="protein sequence ID" value="CUS44587.1"/>
    <property type="molecule type" value="Genomic_DNA"/>
</dbReference>
<evidence type="ECO:0000259" key="11">
    <source>
        <dbReference type="PROSITE" id="PS52015"/>
    </source>
</evidence>
<comment type="similarity">
    <text evidence="2">Belongs to the TonB family.</text>
</comment>
<dbReference type="Gene3D" id="3.30.1150.10">
    <property type="match status" value="1"/>
</dbReference>
<comment type="subcellular location">
    <subcellularLocation>
        <location evidence="1">Cell inner membrane</location>
        <topology evidence="1">Single-pass membrane protein</topology>
        <orientation evidence="1">Periplasmic side</orientation>
    </subcellularLocation>
</comment>
<feature type="transmembrane region" description="Helical" evidence="10">
    <location>
        <begin position="12"/>
        <end position="33"/>
    </location>
</feature>
<dbReference type="GO" id="GO:0030288">
    <property type="term" value="C:outer membrane-bounded periplasmic space"/>
    <property type="evidence" value="ECO:0007669"/>
    <property type="project" value="InterPro"/>
</dbReference>
<feature type="domain" description="TonB C-terminal" evidence="11">
    <location>
        <begin position="131"/>
        <end position="223"/>
    </location>
</feature>
<dbReference type="GO" id="GO:0005886">
    <property type="term" value="C:plasma membrane"/>
    <property type="evidence" value="ECO:0007669"/>
    <property type="project" value="UniProtKB-SubCell"/>
</dbReference>
<evidence type="ECO:0000256" key="9">
    <source>
        <dbReference type="ARBA" id="ARBA00023136"/>
    </source>
</evidence>
<keyword evidence="4" id="KW-1003">Cell membrane</keyword>